<keyword evidence="3" id="KW-0677">Repeat</keyword>
<keyword evidence="4 5" id="KW-0694">RNA-binding</keyword>
<feature type="domain" description="RRM" evidence="7">
    <location>
        <begin position="313"/>
        <end position="385"/>
    </location>
</feature>
<dbReference type="Gene3D" id="3.30.160.20">
    <property type="match status" value="1"/>
</dbReference>
<dbReference type="SUPFAM" id="SSF54928">
    <property type="entry name" value="RNA-binding domain, RBD"/>
    <property type="match status" value="2"/>
</dbReference>
<dbReference type="InterPro" id="IPR006535">
    <property type="entry name" value="HnRNP_R/Q_splicing_fac"/>
</dbReference>
<dbReference type="SUPFAM" id="SSF54768">
    <property type="entry name" value="dsRNA-binding domain-like"/>
    <property type="match status" value="1"/>
</dbReference>
<dbReference type="AlphaFoldDB" id="A0A6A4VY81"/>
<feature type="compositionally biased region" description="Pro residues" evidence="6">
    <location>
        <begin position="27"/>
        <end position="43"/>
    </location>
</feature>
<feature type="compositionally biased region" description="Pro residues" evidence="6">
    <location>
        <begin position="8"/>
        <end position="17"/>
    </location>
</feature>
<evidence type="ECO:0000256" key="3">
    <source>
        <dbReference type="ARBA" id="ARBA00022737"/>
    </source>
</evidence>
<evidence type="ECO:0000256" key="1">
    <source>
        <dbReference type="ARBA" id="ARBA00004496"/>
    </source>
</evidence>
<evidence type="ECO:0000313" key="8">
    <source>
        <dbReference type="EMBL" id="KAF0297829.1"/>
    </source>
</evidence>
<feature type="region of interest" description="Disordered" evidence="6">
    <location>
        <begin position="1"/>
        <end position="92"/>
    </location>
</feature>
<protein>
    <submittedName>
        <fullName evidence="8">APOBEC1 complementation factor</fullName>
    </submittedName>
</protein>
<feature type="domain" description="RRM" evidence="7">
    <location>
        <begin position="138"/>
        <end position="216"/>
    </location>
</feature>
<dbReference type="InterPro" id="IPR000504">
    <property type="entry name" value="RRM_dom"/>
</dbReference>
<reference evidence="8 9" key="1">
    <citation type="submission" date="2019-07" db="EMBL/GenBank/DDBJ databases">
        <title>Draft genome assembly of a fouling barnacle, Amphibalanus amphitrite (Darwin, 1854): The first reference genome for Thecostraca.</title>
        <authorList>
            <person name="Kim W."/>
        </authorList>
    </citation>
    <scope>NUCLEOTIDE SEQUENCE [LARGE SCALE GENOMIC DNA]</scope>
    <source>
        <strain evidence="8">SNU_AA5</strain>
        <tissue evidence="8">Soma without cirri and trophi</tissue>
    </source>
</reference>
<evidence type="ECO:0000313" key="9">
    <source>
        <dbReference type="Proteomes" id="UP000440578"/>
    </source>
</evidence>
<organism evidence="8 9">
    <name type="scientific">Amphibalanus amphitrite</name>
    <name type="common">Striped barnacle</name>
    <name type="synonym">Balanus amphitrite</name>
    <dbReference type="NCBI Taxonomy" id="1232801"/>
    <lineage>
        <taxon>Eukaryota</taxon>
        <taxon>Metazoa</taxon>
        <taxon>Ecdysozoa</taxon>
        <taxon>Arthropoda</taxon>
        <taxon>Crustacea</taxon>
        <taxon>Multicrustacea</taxon>
        <taxon>Cirripedia</taxon>
        <taxon>Thoracica</taxon>
        <taxon>Thoracicalcarea</taxon>
        <taxon>Balanomorpha</taxon>
        <taxon>Balanoidea</taxon>
        <taxon>Balanidae</taxon>
        <taxon>Amphibalaninae</taxon>
        <taxon>Amphibalanus</taxon>
    </lineage>
</organism>
<name>A0A6A4VY81_AMPAM</name>
<evidence type="ECO:0000256" key="4">
    <source>
        <dbReference type="ARBA" id="ARBA00022884"/>
    </source>
</evidence>
<keyword evidence="2" id="KW-0963">Cytoplasm</keyword>
<dbReference type="InterPro" id="IPR012677">
    <property type="entry name" value="Nucleotide-bd_a/b_plait_sf"/>
</dbReference>
<dbReference type="PROSITE" id="PS50102">
    <property type="entry name" value="RRM"/>
    <property type="match status" value="3"/>
</dbReference>
<dbReference type="CDD" id="cd12250">
    <property type="entry name" value="RRM2_hnRNPR_like"/>
    <property type="match status" value="1"/>
</dbReference>
<comment type="caution">
    <text evidence="8">The sequence shown here is derived from an EMBL/GenBank/DDBJ whole genome shotgun (WGS) entry which is preliminary data.</text>
</comment>
<proteinExistence type="predicted"/>
<dbReference type="Gene3D" id="3.30.70.330">
    <property type="match status" value="3"/>
</dbReference>
<evidence type="ECO:0000256" key="2">
    <source>
        <dbReference type="ARBA" id="ARBA00022490"/>
    </source>
</evidence>
<comment type="subcellular location">
    <subcellularLocation>
        <location evidence="1">Cytoplasm</location>
    </subcellularLocation>
</comment>
<evidence type="ECO:0000256" key="5">
    <source>
        <dbReference type="PROSITE-ProRule" id="PRU00176"/>
    </source>
</evidence>
<dbReference type="Proteomes" id="UP000440578">
    <property type="component" value="Unassembled WGS sequence"/>
</dbReference>
<dbReference type="CDD" id="cd12251">
    <property type="entry name" value="RRM3_hnRNPR_like"/>
    <property type="match status" value="1"/>
</dbReference>
<dbReference type="NCBIfam" id="TIGR01648">
    <property type="entry name" value="hnRNP-R-Q"/>
    <property type="match status" value="1"/>
</dbReference>
<gene>
    <name evidence="8" type="primary">A1CF</name>
    <name evidence="8" type="ORF">FJT64_000500</name>
</gene>
<dbReference type="CDD" id="cd12249">
    <property type="entry name" value="RRM1_hnRNPR_like"/>
    <property type="match status" value="1"/>
</dbReference>
<dbReference type="GO" id="GO:0003723">
    <property type="term" value="F:RNA binding"/>
    <property type="evidence" value="ECO:0007669"/>
    <property type="project" value="UniProtKB-UniRule"/>
</dbReference>
<dbReference type="CDD" id="cd19872">
    <property type="entry name" value="DSRM_A1CF-like"/>
    <property type="match status" value="1"/>
</dbReference>
<accession>A0A6A4VY81</accession>
<dbReference type="SMART" id="SM00360">
    <property type="entry name" value="RRM"/>
    <property type="match status" value="3"/>
</dbReference>
<keyword evidence="9" id="KW-1185">Reference proteome</keyword>
<dbReference type="Pfam" id="PF00076">
    <property type="entry name" value="RRM_1"/>
    <property type="match status" value="3"/>
</dbReference>
<feature type="compositionally biased region" description="Low complexity" evidence="6">
    <location>
        <begin position="77"/>
        <end position="88"/>
    </location>
</feature>
<dbReference type="Pfam" id="PF14709">
    <property type="entry name" value="DND1_DSRM"/>
    <property type="match status" value="1"/>
</dbReference>
<evidence type="ECO:0000259" key="7">
    <source>
        <dbReference type="PROSITE" id="PS50102"/>
    </source>
</evidence>
<dbReference type="GO" id="GO:0005737">
    <property type="term" value="C:cytoplasm"/>
    <property type="evidence" value="ECO:0007669"/>
    <property type="project" value="UniProtKB-SubCell"/>
</dbReference>
<sequence>MPRGGSHAPPPPPPQPSPASAAAAAPAPGPAPVPAPAPAPAPAAAPAATPLNDAMKNLSVSGPSEPDLDPARQDGRSTPAASSPGSAADGRLATDKVNNLALLRLMERTGYNIIQENGQRKYGGPPPNWQGPPPAKGSEVFVGKIPRDLFEDELAPVFERVGKIYEVRLMMDFSGTNRGYAFVMFSTPAEASQAVRQLNNYEIRKGRYIGVVKSVDNCRLFVGGLPKNKVRDEIFEEMSKVTDGVVDVIVYSSVTDKSKSRGFAFVEYKNHKAAAMARRKLIPGRIQLWGQTIAVDWAEPEPDVDEETMSKVTVLYVRNLLLSTTEDQIRDAFSRAADGGVERVKKLRDFAFVHFSNRDKAARAQEKLDHTELDGSLVEVTWAKPIDKSRHDRYKAAAHCPPAVYQPPPHGFVGDAPFYVPTGLGSPGSPGSALFRSPNKQRNRGAAGVRNRSFLSPSAAAARAAGGHRKPVEILVDLCINNKWGEPQYQLLSTSKQTPQADTVQLFMYKVTIPTLPPEYNTFQGSRLSLYPEEAKVLAAETALSQLGVPLENGEGPGSPPQAMLPRPMVPNGAFNAPSPNGSPTGFNAFQFYNMYNPCLFGKMMPFEHHGMYDGYGMGNHHAHPPAIY</sequence>
<dbReference type="PANTHER" id="PTHR21245">
    <property type="entry name" value="HETEROGENEOUS NUCLEAR RIBONUCLEOPROTEIN"/>
    <property type="match status" value="1"/>
</dbReference>
<dbReference type="FunFam" id="3.30.70.330:FF:000022">
    <property type="entry name" value="APOBEC1 complementation factor isoform X1"/>
    <property type="match status" value="1"/>
</dbReference>
<dbReference type="InterPro" id="IPR035979">
    <property type="entry name" value="RBD_domain_sf"/>
</dbReference>
<evidence type="ECO:0000256" key="6">
    <source>
        <dbReference type="SAM" id="MobiDB-lite"/>
    </source>
</evidence>
<dbReference type="FunFam" id="3.30.70.330:FF:000027">
    <property type="entry name" value="Heterogeneous nuclear ribonucleoprotein q isoform"/>
    <property type="match status" value="1"/>
</dbReference>
<feature type="region of interest" description="Disordered" evidence="6">
    <location>
        <begin position="429"/>
        <end position="452"/>
    </location>
</feature>
<feature type="domain" description="RRM" evidence="7">
    <location>
        <begin position="218"/>
        <end position="300"/>
    </location>
</feature>
<dbReference type="FunFam" id="3.30.70.330:FF:000026">
    <property type="entry name" value="APOBEC1 complementation factor isoform X1"/>
    <property type="match status" value="1"/>
</dbReference>
<dbReference type="EMBL" id="VIIS01001465">
    <property type="protein sequence ID" value="KAF0297829.1"/>
    <property type="molecule type" value="Genomic_DNA"/>
</dbReference>
<dbReference type="OrthoDB" id="3800936at2759"/>